<dbReference type="PROSITE" id="PS50262">
    <property type="entry name" value="G_PROTEIN_RECEP_F1_2"/>
    <property type="match status" value="1"/>
</dbReference>
<dbReference type="GO" id="GO:0004930">
    <property type="term" value="F:G protein-coupled receptor activity"/>
    <property type="evidence" value="ECO:0007669"/>
    <property type="project" value="UniProtKB-KW"/>
</dbReference>
<feature type="transmembrane region" description="Helical" evidence="8">
    <location>
        <begin position="289"/>
        <end position="312"/>
    </location>
</feature>
<dbReference type="GO" id="GO:0005886">
    <property type="term" value="C:plasma membrane"/>
    <property type="evidence" value="ECO:0007669"/>
    <property type="project" value="TreeGrafter"/>
</dbReference>
<feature type="transmembrane region" description="Helical" evidence="8">
    <location>
        <begin position="140"/>
        <end position="159"/>
    </location>
</feature>
<sequence>MSSSTVPNLVLQANSLNYAAMMFIRCYCYIVIPTGTIGHLLSVYVFTRPSLGSNSCSRYFLAASIVGLAHTVYALPMRMIQSAFVDTDPGAYSVIFCKITWLCLNSLRGSGFWLIVATSIDRYLCSSSSTNIRAWSNIRVANRVIPLIIILLFTAYVHVPVFFRIDTIPATQKPICYPPGPPGTYRIILSYFNLVVLGLSPSLLMLIFGLLTLRNVERSKQLIVAPTTSAPKATHRKTNTHMIRMLIAQVFVYCLTGLTFSVALIYTAINASRPKTIFEVAQENMINATVGMMSTVGPCLSFYLFTLSSGLFRKELKNLFSGIHNFVDHSLAVANTTNTHRRKSEH</sequence>
<keyword evidence="5 8" id="KW-0472">Membrane</keyword>
<evidence type="ECO:0000259" key="9">
    <source>
        <dbReference type="PROSITE" id="PS50262"/>
    </source>
</evidence>
<protein>
    <recommendedName>
        <fullName evidence="9">G-protein coupled receptors family 1 profile domain-containing protein</fullName>
    </recommendedName>
</protein>
<evidence type="ECO:0000256" key="4">
    <source>
        <dbReference type="ARBA" id="ARBA00023040"/>
    </source>
</evidence>
<evidence type="ECO:0000256" key="7">
    <source>
        <dbReference type="ARBA" id="ARBA00023224"/>
    </source>
</evidence>
<evidence type="ECO:0000256" key="8">
    <source>
        <dbReference type="SAM" id="Phobius"/>
    </source>
</evidence>
<keyword evidence="3 8" id="KW-1133">Transmembrane helix</keyword>
<dbReference type="InterPro" id="IPR017452">
    <property type="entry name" value="GPCR_Rhodpsn_7TM"/>
</dbReference>
<evidence type="ECO:0000313" key="11">
    <source>
        <dbReference type="Proteomes" id="UP000663828"/>
    </source>
</evidence>
<feature type="transmembrane region" description="Helical" evidence="8">
    <location>
        <begin position="20"/>
        <end position="47"/>
    </location>
</feature>
<dbReference type="AlphaFoldDB" id="A0A815PTT5"/>
<accession>A0A815PTT5</accession>
<keyword evidence="4" id="KW-0297">G-protein coupled receptor</keyword>
<dbReference type="PANTHER" id="PTHR24243:SF208">
    <property type="entry name" value="PYROKININ-1 RECEPTOR"/>
    <property type="match status" value="1"/>
</dbReference>
<proteinExistence type="predicted"/>
<feature type="transmembrane region" description="Helical" evidence="8">
    <location>
        <begin position="246"/>
        <end position="269"/>
    </location>
</feature>
<evidence type="ECO:0000256" key="5">
    <source>
        <dbReference type="ARBA" id="ARBA00023136"/>
    </source>
</evidence>
<keyword evidence="6" id="KW-0675">Receptor</keyword>
<dbReference type="Gene3D" id="1.20.1070.10">
    <property type="entry name" value="Rhodopsin 7-helix transmembrane proteins"/>
    <property type="match status" value="1"/>
</dbReference>
<dbReference type="Proteomes" id="UP000663828">
    <property type="component" value="Unassembled WGS sequence"/>
</dbReference>
<feature type="transmembrane region" description="Helical" evidence="8">
    <location>
        <begin position="188"/>
        <end position="213"/>
    </location>
</feature>
<feature type="domain" description="G-protein coupled receptors family 1 profile" evidence="9">
    <location>
        <begin position="38"/>
        <end position="305"/>
    </location>
</feature>
<comment type="caution">
    <text evidence="10">The sequence shown here is derived from an EMBL/GenBank/DDBJ whole genome shotgun (WGS) entry which is preliminary data.</text>
</comment>
<evidence type="ECO:0000313" key="10">
    <source>
        <dbReference type="EMBL" id="CAF1453017.1"/>
    </source>
</evidence>
<organism evidence="10 11">
    <name type="scientific">Adineta ricciae</name>
    <name type="common">Rotifer</name>
    <dbReference type="NCBI Taxonomy" id="249248"/>
    <lineage>
        <taxon>Eukaryota</taxon>
        <taxon>Metazoa</taxon>
        <taxon>Spiralia</taxon>
        <taxon>Gnathifera</taxon>
        <taxon>Rotifera</taxon>
        <taxon>Eurotatoria</taxon>
        <taxon>Bdelloidea</taxon>
        <taxon>Adinetida</taxon>
        <taxon>Adinetidae</taxon>
        <taxon>Adineta</taxon>
    </lineage>
</organism>
<keyword evidence="2 8" id="KW-0812">Transmembrane</keyword>
<evidence type="ECO:0000256" key="3">
    <source>
        <dbReference type="ARBA" id="ARBA00022989"/>
    </source>
</evidence>
<evidence type="ECO:0000256" key="1">
    <source>
        <dbReference type="ARBA" id="ARBA00004141"/>
    </source>
</evidence>
<feature type="transmembrane region" description="Helical" evidence="8">
    <location>
        <begin position="59"/>
        <end position="79"/>
    </location>
</feature>
<gene>
    <name evidence="10" type="ORF">XAT740_LOCUS36991</name>
</gene>
<evidence type="ECO:0000256" key="2">
    <source>
        <dbReference type="ARBA" id="ARBA00022692"/>
    </source>
</evidence>
<dbReference type="PANTHER" id="PTHR24243">
    <property type="entry name" value="G-PROTEIN COUPLED RECEPTOR"/>
    <property type="match status" value="1"/>
</dbReference>
<comment type="subcellular location">
    <subcellularLocation>
        <location evidence="1">Membrane</location>
        <topology evidence="1">Multi-pass membrane protein</topology>
    </subcellularLocation>
</comment>
<dbReference type="Pfam" id="PF00001">
    <property type="entry name" value="7tm_1"/>
    <property type="match status" value="1"/>
</dbReference>
<reference evidence="10" key="1">
    <citation type="submission" date="2021-02" db="EMBL/GenBank/DDBJ databases">
        <authorList>
            <person name="Nowell W R."/>
        </authorList>
    </citation>
    <scope>NUCLEOTIDE SEQUENCE</scope>
</reference>
<name>A0A815PTT5_ADIRI</name>
<keyword evidence="11" id="KW-1185">Reference proteome</keyword>
<dbReference type="EMBL" id="CAJNOR010003844">
    <property type="protein sequence ID" value="CAF1453017.1"/>
    <property type="molecule type" value="Genomic_DNA"/>
</dbReference>
<dbReference type="InterPro" id="IPR000276">
    <property type="entry name" value="GPCR_Rhodpsn"/>
</dbReference>
<keyword evidence="7" id="KW-0807">Transducer</keyword>
<evidence type="ECO:0000256" key="6">
    <source>
        <dbReference type="ARBA" id="ARBA00023170"/>
    </source>
</evidence>
<dbReference type="SUPFAM" id="SSF81321">
    <property type="entry name" value="Family A G protein-coupled receptor-like"/>
    <property type="match status" value="1"/>
</dbReference>